<dbReference type="EMBL" id="DSFP01000020">
    <property type="protein sequence ID" value="HEW45278.1"/>
    <property type="molecule type" value="Genomic_DNA"/>
</dbReference>
<comment type="subcellular location">
    <subcellularLocation>
        <location evidence="1">Membrane</location>
        <topology evidence="1">Single-pass membrane protein</topology>
    </subcellularLocation>
</comment>
<accession>A0A7C2V2P6</accession>
<evidence type="ECO:0000256" key="5">
    <source>
        <dbReference type="SAM" id="Phobius"/>
    </source>
</evidence>
<keyword evidence="2 5" id="KW-0812">Transmembrane</keyword>
<evidence type="ECO:0000256" key="2">
    <source>
        <dbReference type="ARBA" id="ARBA00022692"/>
    </source>
</evidence>
<evidence type="ECO:0000256" key="1">
    <source>
        <dbReference type="ARBA" id="ARBA00004167"/>
    </source>
</evidence>
<comment type="caution">
    <text evidence="6">The sequence shown here is derived from an EMBL/GenBank/DDBJ whole genome shotgun (WGS) entry which is preliminary data.</text>
</comment>
<protein>
    <submittedName>
        <fullName evidence="6">Energy transducer TonB</fullName>
    </submittedName>
</protein>
<keyword evidence="3 5" id="KW-1133">Transmembrane helix</keyword>
<name>A0A7C2V2P6_9AQUI</name>
<dbReference type="SUPFAM" id="SSF74653">
    <property type="entry name" value="TolA/TonB C-terminal domain"/>
    <property type="match status" value="1"/>
</dbReference>
<dbReference type="NCBIfam" id="TIGR01352">
    <property type="entry name" value="tonB_Cterm"/>
    <property type="match status" value="1"/>
</dbReference>
<evidence type="ECO:0000256" key="4">
    <source>
        <dbReference type="ARBA" id="ARBA00023136"/>
    </source>
</evidence>
<organism evidence="6">
    <name type="scientific">Hydrogenobacter sp</name>
    <dbReference type="NCBI Taxonomy" id="2152829"/>
    <lineage>
        <taxon>Bacteria</taxon>
        <taxon>Pseudomonadati</taxon>
        <taxon>Aquificota</taxon>
        <taxon>Aquificia</taxon>
        <taxon>Aquificales</taxon>
        <taxon>Aquificaceae</taxon>
        <taxon>Hydrogenobacter</taxon>
    </lineage>
</organism>
<keyword evidence="4 5" id="KW-0472">Membrane</keyword>
<reference evidence="6" key="1">
    <citation type="journal article" date="2020" name="mSystems">
        <title>Genome- and Community-Level Interaction Insights into Carbon Utilization and Element Cycling Functions of Hydrothermarchaeota in Hydrothermal Sediment.</title>
        <authorList>
            <person name="Zhou Z."/>
            <person name="Liu Y."/>
            <person name="Xu W."/>
            <person name="Pan J."/>
            <person name="Luo Z.H."/>
            <person name="Li M."/>
        </authorList>
    </citation>
    <scope>NUCLEOTIDE SEQUENCE [LARGE SCALE GENOMIC DNA]</scope>
    <source>
        <strain evidence="6">SpSt-132</strain>
    </source>
</reference>
<evidence type="ECO:0000313" key="6">
    <source>
        <dbReference type="EMBL" id="HEW45278.1"/>
    </source>
</evidence>
<evidence type="ECO:0000256" key="3">
    <source>
        <dbReference type="ARBA" id="ARBA00022989"/>
    </source>
</evidence>
<gene>
    <name evidence="6" type="ORF">ENO47_01200</name>
</gene>
<dbReference type="AlphaFoldDB" id="A0A7C2V2P6"/>
<dbReference type="InterPro" id="IPR006260">
    <property type="entry name" value="TonB/TolA_C"/>
</dbReference>
<sequence>MEDRMENLLHLAVSLVLNLILFTLLSIYLFIKVDVPSKPPLQVYVEDIPKAEEVKLATGRQTIAQKPKVGEGTVRRGREKMNTSPMQVNREEGEVQVPKGVPKEEPSLLKDIEQRIRGKQKDIKEEGTKVSELGDMVAVVSSSGIGLSGSGRPAVYIPPLPKVASDEPLSVLKIRIWVEPSGVVSKAQIVQRSGSPQVDQKMLNFVKGIRFESIRDNIIQTGIISFRFKVG</sequence>
<feature type="transmembrane region" description="Helical" evidence="5">
    <location>
        <begin position="7"/>
        <end position="31"/>
    </location>
</feature>
<proteinExistence type="predicted"/>
<dbReference type="GO" id="GO:0016020">
    <property type="term" value="C:membrane"/>
    <property type="evidence" value="ECO:0007669"/>
    <property type="project" value="UniProtKB-SubCell"/>
</dbReference>